<organism evidence="5 6">
    <name type="scientific">Acinetobacter equi</name>
    <dbReference type="NCBI Taxonomy" id="1324350"/>
    <lineage>
        <taxon>Bacteria</taxon>
        <taxon>Pseudomonadati</taxon>
        <taxon>Pseudomonadota</taxon>
        <taxon>Gammaproteobacteria</taxon>
        <taxon>Moraxellales</taxon>
        <taxon>Moraxellaceae</taxon>
        <taxon>Acinetobacter</taxon>
    </lineage>
</organism>
<comment type="similarity">
    <text evidence="1">Belongs to the GSP E family.</text>
</comment>
<keyword evidence="3" id="KW-0067">ATP-binding</keyword>
<dbReference type="PANTHER" id="PTHR30258">
    <property type="entry name" value="TYPE II SECRETION SYSTEM PROTEIN GSPE-RELATED"/>
    <property type="match status" value="1"/>
</dbReference>
<dbReference type="GO" id="GO:0005886">
    <property type="term" value="C:plasma membrane"/>
    <property type="evidence" value="ECO:0007669"/>
    <property type="project" value="TreeGrafter"/>
</dbReference>
<dbReference type="GO" id="GO:0005524">
    <property type="term" value="F:ATP binding"/>
    <property type="evidence" value="ECO:0007669"/>
    <property type="project" value="UniProtKB-KW"/>
</dbReference>
<dbReference type="STRING" id="1324350.AOY20_05505"/>
<feature type="domain" description="Bacterial type II secretion system protein E" evidence="4">
    <location>
        <begin position="410"/>
        <end position="424"/>
    </location>
</feature>
<name>A0A0N9VCS4_9GAMM</name>
<evidence type="ECO:0000313" key="6">
    <source>
        <dbReference type="Proteomes" id="UP000064939"/>
    </source>
</evidence>
<dbReference type="Pfam" id="PF00437">
    <property type="entry name" value="T2SSE"/>
    <property type="match status" value="1"/>
</dbReference>
<dbReference type="KEGG" id="aei:AOY20_05505"/>
<protein>
    <submittedName>
        <fullName evidence="5">General secretion pathway protein GspE</fullName>
    </submittedName>
</protein>
<keyword evidence="2" id="KW-0547">Nucleotide-binding</keyword>
<evidence type="ECO:0000259" key="4">
    <source>
        <dbReference type="PROSITE" id="PS00662"/>
    </source>
</evidence>
<dbReference type="RefSeq" id="WP_054580936.1">
    <property type="nucleotide sequence ID" value="NZ_CP012808.1"/>
</dbReference>
<evidence type="ECO:0000256" key="2">
    <source>
        <dbReference type="ARBA" id="ARBA00022741"/>
    </source>
</evidence>
<dbReference type="EMBL" id="CP012808">
    <property type="protein sequence ID" value="ALH95038.1"/>
    <property type="molecule type" value="Genomic_DNA"/>
</dbReference>
<accession>A0A0N9VCS4</accession>
<dbReference type="SUPFAM" id="SSF160246">
    <property type="entry name" value="EspE N-terminal domain-like"/>
    <property type="match status" value="1"/>
</dbReference>
<dbReference type="CDD" id="cd01129">
    <property type="entry name" value="PulE-GspE-like"/>
    <property type="match status" value="1"/>
</dbReference>
<proteinExistence type="inferred from homology"/>
<dbReference type="GO" id="GO:0016887">
    <property type="term" value="F:ATP hydrolysis activity"/>
    <property type="evidence" value="ECO:0007669"/>
    <property type="project" value="TreeGrafter"/>
</dbReference>
<dbReference type="Gene3D" id="3.30.450.90">
    <property type="match status" value="1"/>
</dbReference>
<dbReference type="PROSITE" id="PS00662">
    <property type="entry name" value="T2SP_E"/>
    <property type="match status" value="1"/>
</dbReference>
<dbReference type="Gene3D" id="3.30.300.160">
    <property type="entry name" value="Type II secretion system, protein E, N-terminal domain"/>
    <property type="match status" value="1"/>
</dbReference>
<evidence type="ECO:0000256" key="3">
    <source>
        <dbReference type="ARBA" id="ARBA00022840"/>
    </source>
</evidence>
<dbReference type="Gene3D" id="3.40.50.300">
    <property type="entry name" value="P-loop containing nucleotide triphosphate hydrolases"/>
    <property type="match status" value="2"/>
</dbReference>
<dbReference type="Proteomes" id="UP000064939">
    <property type="component" value="Chromosome"/>
</dbReference>
<dbReference type="InterPro" id="IPR001482">
    <property type="entry name" value="T2SS/T4SS_dom"/>
</dbReference>
<dbReference type="Pfam" id="PF05157">
    <property type="entry name" value="MshEN"/>
    <property type="match status" value="1"/>
</dbReference>
<dbReference type="AlphaFoldDB" id="A0A0N9VCS4"/>
<evidence type="ECO:0000256" key="1">
    <source>
        <dbReference type="ARBA" id="ARBA00006611"/>
    </source>
</evidence>
<reference evidence="5 6" key="1">
    <citation type="journal article" date="2015" name="Int. J. Syst. Evol. Microbiol.">
        <title>Acinetobacter equi sp. nov. isolated from horse faeces.</title>
        <authorList>
            <person name="Poppel M.T."/>
            <person name="Skiebe E."/>
            <person name="Laue M."/>
            <person name="Bergmann H."/>
            <person name="Ebersberger I."/>
            <person name="Garn T."/>
            <person name="Fruth A."/>
            <person name="Baumgardt S."/>
            <person name="Busse H.J."/>
            <person name="Wilharm G."/>
        </authorList>
    </citation>
    <scope>NUCLEOTIDE SEQUENCE [LARGE SCALE GENOMIC DNA]</scope>
    <source>
        <strain evidence="5 6">114</strain>
    </source>
</reference>
<sequence length="593" mass="66831">MQSIPKFTGFIRQLVEKGMIDAEHMLSAIETAKQLDQDIVPYLIQNHHIHPLDIAKAISHEFGDPLFDLDAYDSSLIIKDSVNDKIITKYKILPIFRRANILYVATANPTNITAIEAIRFSSQMHIEAIIVEYDKLKKLIEQHYSGEEIFNFDDDFDLEISDDTQKTTPTEDDILKDESPIVKYVNKLLVDAIRIGASDLHFEPYEKIYRVRYRIDGVLRQIATPPLQLATRLASRIKIMSQMDISEKRIPQDGRIKLKLSKHKAFDFRVNSLPTLYGEKLVLRILDSSSAMMGIDSLGYEPDQKALFLEALSKPQGMLLITGPTGSGKTVSLYTGISILNQEEVNISTVEDPIEINLEGINQVNVNQKVGLTFATTLRSFLRQDPDIIMVGEIRDLETAEIATTLRSFLRQDPDIIMVGEIRDLETAEIAIKAAQTGHMVMSTLHTNSAPETLTRLRNMGVPSFNIATSVNLVIAQRLARRLCHLCKRPINIPFQSLLEMGFTEEDIQNPTFQLYDANGCSACHDGYKGRIGIYEVMKMTPEISRLIMEDCNSIQIAEASQLSGFQNLRRSGLLKAMQGITSLQEINRITSE</sequence>
<dbReference type="InterPro" id="IPR037257">
    <property type="entry name" value="T2SS_E_N_sf"/>
</dbReference>
<dbReference type="FunFam" id="3.30.450.90:FF:000001">
    <property type="entry name" value="Type II secretion system ATPase GspE"/>
    <property type="match status" value="1"/>
</dbReference>
<keyword evidence="6" id="KW-1185">Reference proteome</keyword>
<dbReference type="SUPFAM" id="SSF52540">
    <property type="entry name" value="P-loop containing nucleoside triphosphate hydrolases"/>
    <property type="match status" value="2"/>
</dbReference>
<gene>
    <name evidence="5" type="ORF">AOY20_05505</name>
</gene>
<dbReference type="InterPro" id="IPR027417">
    <property type="entry name" value="P-loop_NTPase"/>
</dbReference>
<dbReference type="InterPro" id="IPR007831">
    <property type="entry name" value="T2SS_GspE_N"/>
</dbReference>
<evidence type="ECO:0000313" key="5">
    <source>
        <dbReference type="EMBL" id="ALH95038.1"/>
    </source>
</evidence>
<dbReference type="PANTHER" id="PTHR30258:SF1">
    <property type="entry name" value="PROTEIN TRANSPORT PROTEIN HOFB HOMOLOG"/>
    <property type="match status" value="1"/>
</dbReference>